<sequence length="406" mass="43862">MTKISSAWPDPAFPGRHVIQDALIAIRNHLGMEVAYLSEFLGDRSVFRHVDAPGLEHLIKPGDSMPLADVYCTHILEGRLPELIPDTAAEPLARALPITRNVPIGAHASLPIRLPDGSPYGMFCCLSPRPNPTLNRRDLETMRVFAGLAARQVNAELEAQRQGQARRAALDAVMQGSNFSVVFQPIMDLARMSTVSCEALCRFSPQPYRSPDKWFRDAAEAGLAVDLELMVIERALAALDALPQAVTLSVNASPETILSGRLEEALIARHLPRTVLELTEHAMVPDYGALQSILAPLKNRGLKIAADDAGAGYSGLQHLIQLQPDIIKMDMSLTRSLDADPARRALASAMTYYARETRAILVAEGIETEAELATLRSLGVDRGQGYLLGRPAPLAALLGPALAAAA</sequence>
<dbReference type="InterPro" id="IPR029016">
    <property type="entry name" value="GAF-like_dom_sf"/>
</dbReference>
<dbReference type="Pfam" id="PF01590">
    <property type="entry name" value="GAF"/>
    <property type="match status" value="1"/>
</dbReference>
<keyword evidence="3" id="KW-1185">Reference proteome</keyword>
<dbReference type="InterPro" id="IPR001633">
    <property type="entry name" value="EAL_dom"/>
</dbReference>
<dbReference type="SUPFAM" id="SSF141868">
    <property type="entry name" value="EAL domain-like"/>
    <property type="match status" value="1"/>
</dbReference>
<proteinExistence type="predicted"/>
<dbReference type="EMBL" id="QGNA01000003">
    <property type="protein sequence ID" value="PWS36513.1"/>
    <property type="molecule type" value="Genomic_DNA"/>
</dbReference>
<dbReference type="Pfam" id="PF00563">
    <property type="entry name" value="EAL"/>
    <property type="match status" value="1"/>
</dbReference>
<evidence type="ECO:0000313" key="3">
    <source>
        <dbReference type="Proteomes" id="UP000245765"/>
    </source>
</evidence>
<evidence type="ECO:0000313" key="2">
    <source>
        <dbReference type="EMBL" id="PWS36513.1"/>
    </source>
</evidence>
<dbReference type="SMART" id="SM00065">
    <property type="entry name" value="GAF"/>
    <property type="match status" value="1"/>
</dbReference>
<dbReference type="Proteomes" id="UP000245765">
    <property type="component" value="Unassembled WGS sequence"/>
</dbReference>
<dbReference type="PANTHER" id="PTHR33121">
    <property type="entry name" value="CYCLIC DI-GMP PHOSPHODIESTERASE PDEF"/>
    <property type="match status" value="1"/>
</dbReference>
<dbReference type="InterPro" id="IPR003018">
    <property type="entry name" value="GAF"/>
</dbReference>
<dbReference type="PROSITE" id="PS50883">
    <property type="entry name" value="EAL"/>
    <property type="match status" value="1"/>
</dbReference>
<accession>A0A317FDB8</accession>
<protein>
    <submittedName>
        <fullName evidence="2">Diguanylate phosphodiesterase</fullName>
    </submittedName>
</protein>
<dbReference type="OrthoDB" id="9793210at2"/>
<evidence type="ECO:0000259" key="1">
    <source>
        <dbReference type="PROSITE" id="PS50883"/>
    </source>
</evidence>
<organism evidence="2 3">
    <name type="scientific">Falsiroseomonas bella</name>
    <dbReference type="NCBI Taxonomy" id="2184016"/>
    <lineage>
        <taxon>Bacteria</taxon>
        <taxon>Pseudomonadati</taxon>
        <taxon>Pseudomonadota</taxon>
        <taxon>Alphaproteobacteria</taxon>
        <taxon>Acetobacterales</taxon>
        <taxon>Roseomonadaceae</taxon>
        <taxon>Falsiroseomonas</taxon>
    </lineage>
</organism>
<name>A0A317FDB8_9PROT</name>
<dbReference type="PANTHER" id="PTHR33121:SF76">
    <property type="entry name" value="SIGNALING PROTEIN"/>
    <property type="match status" value="1"/>
</dbReference>
<dbReference type="SUPFAM" id="SSF55781">
    <property type="entry name" value="GAF domain-like"/>
    <property type="match status" value="1"/>
</dbReference>
<comment type="caution">
    <text evidence="2">The sequence shown here is derived from an EMBL/GenBank/DDBJ whole genome shotgun (WGS) entry which is preliminary data.</text>
</comment>
<reference evidence="3" key="1">
    <citation type="submission" date="2018-05" db="EMBL/GenBank/DDBJ databases">
        <authorList>
            <person name="Du Z."/>
            <person name="Wang X."/>
        </authorList>
    </citation>
    <scope>NUCLEOTIDE SEQUENCE [LARGE SCALE GENOMIC DNA]</scope>
    <source>
        <strain evidence="3">CQN31</strain>
    </source>
</reference>
<dbReference type="Gene3D" id="3.20.20.450">
    <property type="entry name" value="EAL domain"/>
    <property type="match status" value="1"/>
</dbReference>
<gene>
    <name evidence="2" type="ORF">DFH01_15310</name>
</gene>
<dbReference type="InterPro" id="IPR050706">
    <property type="entry name" value="Cyclic-di-GMP_PDE-like"/>
</dbReference>
<dbReference type="CDD" id="cd01948">
    <property type="entry name" value="EAL"/>
    <property type="match status" value="1"/>
</dbReference>
<dbReference type="InterPro" id="IPR035919">
    <property type="entry name" value="EAL_sf"/>
</dbReference>
<dbReference type="SMART" id="SM00052">
    <property type="entry name" value="EAL"/>
    <property type="match status" value="1"/>
</dbReference>
<dbReference type="Gene3D" id="3.30.450.40">
    <property type="match status" value="1"/>
</dbReference>
<feature type="domain" description="EAL" evidence="1">
    <location>
        <begin position="162"/>
        <end position="405"/>
    </location>
</feature>
<dbReference type="AlphaFoldDB" id="A0A317FDB8"/>
<dbReference type="RefSeq" id="WP_109871306.1">
    <property type="nucleotide sequence ID" value="NZ_QGNA01000003.1"/>
</dbReference>
<dbReference type="GO" id="GO:0071111">
    <property type="term" value="F:cyclic-guanylate-specific phosphodiesterase activity"/>
    <property type="evidence" value="ECO:0007669"/>
    <property type="project" value="InterPro"/>
</dbReference>